<protein>
    <submittedName>
        <fullName evidence="1">Uncharacterized protein</fullName>
    </submittedName>
</protein>
<evidence type="ECO:0000313" key="1">
    <source>
        <dbReference type="EMBL" id="KAK7856140.1"/>
    </source>
</evidence>
<evidence type="ECO:0000313" key="2">
    <source>
        <dbReference type="Proteomes" id="UP000237347"/>
    </source>
</evidence>
<keyword evidence="2" id="KW-1185">Reference proteome</keyword>
<reference evidence="1 2" key="1">
    <citation type="journal article" date="2018" name="Sci. Data">
        <title>The draft genome sequence of cork oak.</title>
        <authorList>
            <person name="Ramos A.M."/>
            <person name="Usie A."/>
            <person name="Barbosa P."/>
            <person name="Barros P.M."/>
            <person name="Capote T."/>
            <person name="Chaves I."/>
            <person name="Simoes F."/>
            <person name="Abreu I."/>
            <person name="Carrasquinho I."/>
            <person name="Faro C."/>
            <person name="Guimaraes J.B."/>
            <person name="Mendonca D."/>
            <person name="Nobrega F."/>
            <person name="Rodrigues L."/>
            <person name="Saibo N.J.M."/>
            <person name="Varela M.C."/>
            <person name="Egas C."/>
            <person name="Matos J."/>
            <person name="Miguel C.M."/>
            <person name="Oliveira M.M."/>
            <person name="Ricardo C.P."/>
            <person name="Goncalves S."/>
        </authorList>
    </citation>
    <scope>NUCLEOTIDE SEQUENCE [LARGE SCALE GENOMIC DNA]</scope>
    <source>
        <strain evidence="2">cv. HL8</strain>
    </source>
</reference>
<comment type="caution">
    <text evidence="1">The sequence shown here is derived from an EMBL/GenBank/DDBJ whole genome shotgun (WGS) entry which is preliminary data.</text>
</comment>
<dbReference type="NCBIfam" id="TIGR01614">
    <property type="entry name" value="PME_inhib"/>
    <property type="match status" value="1"/>
</dbReference>
<organism evidence="1 2">
    <name type="scientific">Quercus suber</name>
    <name type="common">Cork oak</name>
    <dbReference type="NCBI Taxonomy" id="58331"/>
    <lineage>
        <taxon>Eukaryota</taxon>
        <taxon>Viridiplantae</taxon>
        <taxon>Streptophyta</taxon>
        <taxon>Embryophyta</taxon>
        <taxon>Tracheophyta</taxon>
        <taxon>Spermatophyta</taxon>
        <taxon>Magnoliopsida</taxon>
        <taxon>eudicotyledons</taxon>
        <taxon>Gunneridae</taxon>
        <taxon>Pentapetalae</taxon>
        <taxon>rosids</taxon>
        <taxon>fabids</taxon>
        <taxon>Fagales</taxon>
        <taxon>Fagaceae</taxon>
        <taxon>Quercus</taxon>
    </lineage>
</organism>
<name>A0AAW0LX32_QUESU</name>
<dbReference type="SUPFAM" id="SSF101148">
    <property type="entry name" value="Plant invertase/pectin methylesterase inhibitor"/>
    <property type="match status" value="1"/>
</dbReference>
<sequence length="132" mass="14925">MGNKASVNERTATADPNGLVLISISLNTNLVQTIVNRIPDIVKTLTDPLDITRIQNCRTDYIDIQGKLSTAYTKYYQEMLNLLRDALIKIVERDDEYRLNPPIRESPIADVSLEMQKLIDITFVIVGEIMST</sequence>
<accession>A0AAW0LX32</accession>
<dbReference type="AlphaFoldDB" id="A0AAW0LX32"/>
<dbReference type="InterPro" id="IPR035513">
    <property type="entry name" value="Invertase/methylesterase_inhib"/>
</dbReference>
<dbReference type="InterPro" id="IPR006501">
    <property type="entry name" value="Pectinesterase_inhib_dom"/>
</dbReference>
<dbReference type="Gene3D" id="1.20.140.40">
    <property type="entry name" value="Invertase/pectin methylesterase inhibitor family protein"/>
    <property type="match status" value="1"/>
</dbReference>
<dbReference type="Proteomes" id="UP000237347">
    <property type="component" value="Unassembled WGS sequence"/>
</dbReference>
<proteinExistence type="predicted"/>
<gene>
    <name evidence="1" type="ORF">CFP56_024935</name>
</gene>
<dbReference type="EMBL" id="PKMF04000039">
    <property type="protein sequence ID" value="KAK7856140.1"/>
    <property type="molecule type" value="Genomic_DNA"/>
</dbReference>
<dbReference type="GO" id="GO:0004857">
    <property type="term" value="F:enzyme inhibitor activity"/>
    <property type="evidence" value="ECO:0007669"/>
    <property type="project" value="InterPro"/>
</dbReference>